<dbReference type="PROSITE" id="PS01047">
    <property type="entry name" value="HMA_1"/>
    <property type="match status" value="2"/>
</dbReference>
<dbReference type="Gene3D" id="3.40.1110.10">
    <property type="entry name" value="Calcium-transporting ATPase, cytoplasmic domain N"/>
    <property type="match status" value="1"/>
</dbReference>
<feature type="transmembrane region" description="Helical" evidence="17">
    <location>
        <begin position="174"/>
        <end position="191"/>
    </location>
</feature>
<keyword evidence="10 17" id="KW-0067">ATP-binding</keyword>
<dbReference type="EMBL" id="AFBQ01000120">
    <property type="protein sequence ID" value="EHY31732.1"/>
    <property type="molecule type" value="Genomic_DNA"/>
</dbReference>
<dbReference type="HOGENOM" id="CLU_001771_0_3_4"/>
<comment type="similarity">
    <text evidence="2 17">Belongs to the cation transport ATPase (P-type) (TC 3.A.3) family. Type IB subfamily.</text>
</comment>
<dbReference type="SFLD" id="SFLDG00002">
    <property type="entry name" value="C1.7:_P-type_atpase_like"/>
    <property type="match status" value="1"/>
</dbReference>
<dbReference type="InterPro" id="IPR018303">
    <property type="entry name" value="ATPase_P-typ_P_site"/>
</dbReference>
<dbReference type="PANTHER" id="PTHR43520">
    <property type="entry name" value="ATP7, ISOFORM B"/>
    <property type="match status" value="1"/>
</dbReference>
<dbReference type="FunFam" id="2.70.150.10:FF:000020">
    <property type="entry name" value="Copper-exporting P-type ATPase A"/>
    <property type="match status" value="1"/>
</dbReference>
<keyword evidence="5 17" id="KW-0812">Transmembrane</keyword>
<keyword evidence="21" id="KW-1185">Reference proteome</keyword>
<keyword evidence="8 17" id="KW-0547">Nucleotide-binding</keyword>
<dbReference type="GO" id="GO:0005524">
    <property type="term" value="F:ATP binding"/>
    <property type="evidence" value="ECO:0007669"/>
    <property type="project" value="UniProtKB-UniRule"/>
</dbReference>
<dbReference type="GO" id="GO:0060003">
    <property type="term" value="P:copper ion export"/>
    <property type="evidence" value="ECO:0007669"/>
    <property type="project" value="UniProtKB-ARBA"/>
</dbReference>
<keyword evidence="3" id="KW-0813">Transport</keyword>
<dbReference type="InterPro" id="IPR027256">
    <property type="entry name" value="P-typ_ATPase_IB"/>
</dbReference>
<evidence type="ECO:0000256" key="14">
    <source>
        <dbReference type="ARBA" id="ARBA00023008"/>
    </source>
</evidence>
<evidence type="ECO:0000256" key="5">
    <source>
        <dbReference type="ARBA" id="ARBA00022692"/>
    </source>
</evidence>
<dbReference type="InterPro" id="IPR023298">
    <property type="entry name" value="ATPase_P-typ_TM_dom_sf"/>
</dbReference>
<keyword evidence="9" id="KW-0187">Copper transport</keyword>
<dbReference type="PROSITE" id="PS50846">
    <property type="entry name" value="HMA_2"/>
    <property type="match status" value="2"/>
</dbReference>
<dbReference type="GO" id="GO:0005886">
    <property type="term" value="C:plasma membrane"/>
    <property type="evidence" value="ECO:0007669"/>
    <property type="project" value="UniProtKB-SubCell"/>
</dbReference>
<keyword evidence="11" id="KW-0460">Magnesium</keyword>
<feature type="transmembrane region" description="Helical" evidence="17">
    <location>
        <begin position="212"/>
        <end position="237"/>
    </location>
</feature>
<dbReference type="AlphaFoldDB" id="H3KDS6"/>
<dbReference type="InterPro" id="IPR017969">
    <property type="entry name" value="Heavy-metal-associated_CS"/>
</dbReference>
<keyword evidence="12" id="KW-1278">Translocase</keyword>
<evidence type="ECO:0000256" key="2">
    <source>
        <dbReference type="ARBA" id="ARBA00006024"/>
    </source>
</evidence>
<feature type="transmembrane region" description="Helical" evidence="17">
    <location>
        <begin position="777"/>
        <end position="795"/>
    </location>
</feature>
<evidence type="ECO:0000256" key="10">
    <source>
        <dbReference type="ARBA" id="ARBA00022840"/>
    </source>
</evidence>
<dbReference type="GO" id="GO:0043682">
    <property type="term" value="F:P-type divalent copper transporter activity"/>
    <property type="evidence" value="ECO:0007669"/>
    <property type="project" value="TreeGrafter"/>
</dbReference>
<evidence type="ECO:0000256" key="9">
    <source>
        <dbReference type="ARBA" id="ARBA00022796"/>
    </source>
</evidence>
<dbReference type="InterPro" id="IPR008250">
    <property type="entry name" value="ATPase_P-typ_transduc_dom_A_sf"/>
</dbReference>
<keyword evidence="4 17" id="KW-1003">Cell membrane</keyword>
<dbReference type="Pfam" id="PF00403">
    <property type="entry name" value="HMA"/>
    <property type="match status" value="2"/>
</dbReference>
<sequence length="888" mass="91521">MDKKDQTIAPATAPDTAVAAPEASAQTEAVCPITAAEPETLRMAVSGMTCAACSARVERAVAEVDGVDAVSVNLLKNSMSVTAAPGADTAALRADIVRAVERAGYGVPDANAPAGAPGNPAAAIDADAEAAKALQADYRRLITSVVLLIPLFAIAMGPMVGVTLPFGLGNPENRLVSALLQLFLAVPILFLERGFFIRGFKALWMRAPNMDSLVAIGSGASLLYGLWVILAMAHALGLGDQEMVAHLAHSLYLEGAAMIVTLVAVGKYLEARAKGKTSEAVAALLKLAPPTAVVLKDGKETLVNRDDVVAGDVLVLRTGSTVPVDGVILTGTGTFDESAMTGESRPQEKAEGNTVLGATLVTSGHMTARATRVGNETVLAQIIRMVDEATSSKAPVARLADQVSAVFVPFVIGVALLSLAIWLLIGATFEVALTHAVAVLVISCPCALGLATPTAVMVATGAGARRGILFKNAAALEHLRNTTHVVLDKTGTVTSGKPAVVGLVPKEAGLESPLLMIAAALESKSEHPLAHAVTTEAAAKNMAPLPVEDFRQTPGRGISARIGAKTYFAGNARWAADCGTNPKDLEVEAFENRGETVLYVGQAGSEGAPGTLLGAIRVADPVKPDSKDAIAALKRMGLRVTILTGDEKRTAETVGRDVGADHVIAGVLPQEKAQHVDRLQSEGERVLMVGDGVNDAPALAAADVGAAIGAGTDVALASADVVLMKNSLADLVAAVELSRAAIRNIRQNLFWAFAYNTAGIPVAAGVFAGAGLSLNPMIAAAAMSLSSVSVVSNALRLRRFRPSMGGALPDTTTPKEKQTMKKTIRIEGMHCGNCTGRVQKALAALPGVESVEVSLEGKCATVVVDIFVTDEILKSTVEGLGFTVTAIE</sequence>
<dbReference type="PROSITE" id="PS00154">
    <property type="entry name" value="ATPASE_E1_E2"/>
    <property type="match status" value="1"/>
</dbReference>
<evidence type="ECO:0000256" key="4">
    <source>
        <dbReference type="ARBA" id="ARBA00022475"/>
    </source>
</evidence>
<dbReference type="CDD" id="cd00371">
    <property type="entry name" value="HMA"/>
    <property type="match status" value="2"/>
</dbReference>
<protein>
    <submittedName>
        <fullName evidence="20">Copper-exporting ATPase</fullName>
    </submittedName>
</protein>
<feature type="domain" description="HMA" evidence="19">
    <location>
        <begin position="39"/>
        <end position="108"/>
    </location>
</feature>
<dbReference type="GO" id="GO:0005507">
    <property type="term" value="F:copper ion binding"/>
    <property type="evidence" value="ECO:0007669"/>
    <property type="project" value="InterPro"/>
</dbReference>
<evidence type="ECO:0000256" key="11">
    <source>
        <dbReference type="ARBA" id="ARBA00022842"/>
    </source>
</evidence>
<reference evidence="20 21" key="1">
    <citation type="submission" date="2011-11" db="EMBL/GenBank/DDBJ databases">
        <authorList>
            <person name="Weinstock G."/>
            <person name="Sodergren E."/>
            <person name="Clifton S."/>
            <person name="Fulton L."/>
            <person name="Fulton B."/>
            <person name="Courtney L."/>
            <person name="Fronick C."/>
            <person name="Harrison M."/>
            <person name="Strong C."/>
            <person name="Farmer C."/>
            <person name="Delahaunty K."/>
            <person name="Markovic C."/>
            <person name="Hall O."/>
            <person name="Minx P."/>
            <person name="Tomlinson C."/>
            <person name="Mitreva M."/>
            <person name="Hou S."/>
            <person name="Chen J."/>
            <person name="Wollam A."/>
            <person name="Pepin K.H."/>
            <person name="Johnson M."/>
            <person name="Bhonagiri V."/>
            <person name="Zhang X."/>
            <person name="Suruliraj S."/>
            <person name="Warren W."/>
            <person name="Chinwalla A."/>
            <person name="Mardis E.R."/>
            <person name="Wilson R.K."/>
        </authorList>
    </citation>
    <scope>NUCLEOTIDE SEQUENCE [LARGE SCALE GENOMIC DNA]</scope>
    <source>
        <strain evidence="20 21">YIT 11816</strain>
    </source>
</reference>
<dbReference type="InterPro" id="IPR001757">
    <property type="entry name" value="P_typ_ATPase"/>
</dbReference>
<proteinExistence type="inferred from homology"/>
<dbReference type="RefSeq" id="WP_008541609.1">
    <property type="nucleotide sequence ID" value="NZ_JH604928.1"/>
</dbReference>
<evidence type="ECO:0000313" key="21">
    <source>
        <dbReference type="Proteomes" id="UP000004956"/>
    </source>
</evidence>
<evidence type="ECO:0000256" key="3">
    <source>
        <dbReference type="ARBA" id="ARBA00022448"/>
    </source>
</evidence>
<feature type="transmembrane region" description="Helical" evidence="17">
    <location>
        <begin position="437"/>
        <end position="462"/>
    </location>
</feature>
<dbReference type="InterPro" id="IPR023214">
    <property type="entry name" value="HAD_sf"/>
</dbReference>
<dbReference type="InterPro" id="IPR044492">
    <property type="entry name" value="P_typ_ATPase_HD_dom"/>
</dbReference>
<keyword evidence="7" id="KW-0677">Repeat</keyword>
<feature type="transmembrane region" description="Helical" evidence="17">
    <location>
        <begin position="141"/>
        <end position="168"/>
    </location>
</feature>
<dbReference type="Pfam" id="PF00122">
    <property type="entry name" value="E1-E2_ATPase"/>
    <property type="match status" value="1"/>
</dbReference>
<keyword evidence="16 17" id="KW-0472">Membrane</keyword>
<dbReference type="Proteomes" id="UP000004956">
    <property type="component" value="Unassembled WGS sequence"/>
</dbReference>
<keyword evidence="14" id="KW-0186">Copper</keyword>
<dbReference type="Gene3D" id="3.40.50.1000">
    <property type="entry name" value="HAD superfamily/HAD-like"/>
    <property type="match status" value="1"/>
</dbReference>
<dbReference type="InterPro" id="IPR036412">
    <property type="entry name" value="HAD-like_sf"/>
</dbReference>
<keyword evidence="13 17" id="KW-1133">Transmembrane helix</keyword>
<dbReference type="NCBIfam" id="TIGR00003">
    <property type="entry name" value="copper ion binding protein"/>
    <property type="match status" value="1"/>
</dbReference>
<dbReference type="SUPFAM" id="SSF55008">
    <property type="entry name" value="HMA, heavy metal-associated domain"/>
    <property type="match status" value="2"/>
</dbReference>
<evidence type="ECO:0000256" key="8">
    <source>
        <dbReference type="ARBA" id="ARBA00022741"/>
    </source>
</evidence>
<dbReference type="GO" id="GO:0016887">
    <property type="term" value="F:ATP hydrolysis activity"/>
    <property type="evidence" value="ECO:0007669"/>
    <property type="project" value="InterPro"/>
</dbReference>
<evidence type="ECO:0000256" key="7">
    <source>
        <dbReference type="ARBA" id="ARBA00022737"/>
    </source>
</evidence>
<dbReference type="SFLD" id="SFLDF00027">
    <property type="entry name" value="p-type_atpase"/>
    <property type="match status" value="1"/>
</dbReference>
<evidence type="ECO:0000256" key="18">
    <source>
        <dbReference type="SAM" id="MobiDB-lite"/>
    </source>
</evidence>
<dbReference type="GO" id="GO:0055070">
    <property type="term" value="P:copper ion homeostasis"/>
    <property type="evidence" value="ECO:0007669"/>
    <property type="project" value="TreeGrafter"/>
</dbReference>
<dbReference type="NCBIfam" id="TIGR01494">
    <property type="entry name" value="ATPase_P-type"/>
    <property type="match status" value="1"/>
</dbReference>
<feature type="transmembrane region" description="Helical" evidence="17">
    <location>
        <begin position="403"/>
        <end position="425"/>
    </location>
</feature>
<dbReference type="Gene3D" id="3.30.70.100">
    <property type="match status" value="2"/>
</dbReference>
<evidence type="ECO:0000256" key="15">
    <source>
        <dbReference type="ARBA" id="ARBA00023065"/>
    </source>
</evidence>
<evidence type="ECO:0000313" key="20">
    <source>
        <dbReference type="EMBL" id="EHY31732.1"/>
    </source>
</evidence>
<keyword evidence="15" id="KW-0406">Ion transport</keyword>
<gene>
    <name evidence="20" type="ORF">HMPREF9440_00887</name>
</gene>
<dbReference type="InterPro" id="IPR036163">
    <property type="entry name" value="HMA_dom_sf"/>
</dbReference>
<dbReference type="SUPFAM" id="SSF81653">
    <property type="entry name" value="Calcium ATPase, transduction domain A"/>
    <property type="match status" value="1"/>
</dbReference>
<dbReference type="Pfam" id="PF00702">
    <property type="entry name" value="Hydrolase"/>
    <property type="match status" value="1"/>
</dbReference>
<feature type="transmembrane region" description="Helical" evidence="17">
    <location>
        <begin position="749"/>
        <end position="771"/>
    </location>
</feature>
<dbReference type="CDD" id="cd02094">
    <property type="entry name" value="P-type_ATPase_Cu-like"/>
    <property type="match status" value="1"/>
</dbReference>
<dbReference type="PRINTS" id="PR00943">
    <property type="entry name" value="CUATPASE"/>
</dbReference>
<dbReference type="InterPro" id="IPR023299">
    <property type="entry name" value="ATPase_P-typ_cyto_dom_N"/>
</dbReference>
<evidence type="ECO:0000256" key="6">
    <source>
        <dbReference type="ARBA" id="ARBA00022723"/>
    </source>
</evidence>
<keyword evidence="6 17" id="KW-0479">Metal-binding</keyword>
<organism evidence="20 21">
    <name type="scientific">Sutterella parvirubra YIT 11816</name>
    <dbReference type="NCBI Taxonomy" id="762967"/>
    <lineage>
        <taxon>Bacteria</taxon>
        <taxon>Pseudomonadati</taxon>
        <taxon>Pseudomonadota</taxon>
        <taxon>Betaproteobacteria</taxon>
        <taxon>Burkholderiales</taxon>
        <taxon>Sutterellaceae</taxon>
        <taxon>Sutterella</taxon>
    </lineage>
</organism>
<evidence type="ECO:0000256" key="12">
    <source>
        <dbReference type="ARBA" id="ARBA00022967"/>
    </source>
</evidence>
<evidence type="ECO:0000256" key="16">
    <source>
        <dbReference type="ARBA" id="ARBA00023136"/>
    </source>
</evidence>
<dbReference type="PANTHER" id="PTHR43520:SF8">
    <property type="entry name" value="P-TYPE CU(+) TRANSPORTER"/>
    <property type="match status" value="1"/>
</dbReference>
<evidence type="ECO:0000256" key="17">
    <source>
        <dbReference type="RuleBase" id="RU362081"/>
    </source>
</evidence>
<comment type="subcellular location">
    <subcellularLocation>
        <location evidence="1">Cell membrane</location>
        <topology evidence="1">Multi-pass membrane protein</topology>
    </subcellularLocation>
</comment>
<dbReference type="Gene3D" id="2.70.150.10">
    <property type="entry name" value="Calcium-transporting ATPase, cytoplasmic transduction domain A"/>
    <property type="match status" value="1"/>
</dbReference>
<dbReference type="InterPro" id="IPR059000">
    <property type="entry name" value="ATPase_P-type_domA"/>
</dbReference>
<dbReference type="NCBIfam" id="TIGR01525">
    <property type="entry name" value="ATPase-IB_hvy"/>
    <property type="match status" value="1"/>
</dbReference>
<dbReference type="PATRIC" id="fig|762967.3.peg.705"/>
<feature type="region of interest" description="Disordered" evidence="18">
    <location>
        <begin position="1"/>
        <end position="24"/>
    </location>
</feature>
<feature type="compositionally biased region" description="Low complexity" evidence="18">
    <location>
        <begin position="7"/>
        <end position="24"/>
    </location>
</feature>
<dbReference type="InterPro" id="IPR006122">
    <property type="entry name" value="HMA_Cu_ion-bd"/>
</dbReference>
<dbReference type="InterPro" id="IPR006121">
    <property type="entry name" value="HMA_dom"/>
</dbReference>
<dbReference type="NCBIfam" id="TIGR01511">
    <property type="entry name" value="ATPase-IB1_Cu"/>
    <property type="match status" value="1"/>
</dbReference>
<dbReference type="SFLD" id="SFLDS00003">
    <property type="entry name" value="Haloacid_Dehalogenase"/>
    <property type="match status" value="1"/>
</dbReference>
<evidence type="ECO:0000256" key="13">
    <source>
        <dbReference type="ARBA" id="ARBA00022989"/>
    </source>
</evidence>
<accession>H3KDS6</accession>
<dbReference type="STRING" id="762967.HMPREF9440_00887"/>
<evidence type="ECO:0000256" key="1">
    <source>
        <dbReference type="ARBA" id="ARBA00004651"/>
    </source>
</evidence>
<feature type="domain" description="HMA" evidence="19">
    <location>
        <begin position="820"/>
        <end position="885"/>
    </location>
</feature>
<dbReference type="SUPFAM" id="SSF81665">
    <property type="entry name" value="Calcium ATPase, transmembrane domain M"/>
    <property type="match status" value="1"/>
</dbReference>
<evidence type="ECO:0000259" key="19">
    <source>
        <dbReference type="PROSITE" id="PS50846"/>
    </source>
</evidence>
<feature type="transmembrane region" description="Helical" evidence="17">
    <location>
        <begin position="249"/>
        <end position="269"/>
    </location>
</feature>
<name>H3KDS6_9BURK</name>
<dbReference type="SUPFAM" id="SSF56784">
    <property type="entry name" value="HAD-like"/>
    <property type="match status" value="1"/>
</dbReference>
<dbReference type="PRINTS" id="PR00119">
    <property type="entry name" value="CATATPASE"/>
</dbReference>
<comment type="caution">
    <text evidence="20">The sequence shown here is derived from an EMBL/GenBank/DDBJ whole genome shotgun (WGS) entry which is preliminary data.</text>
</comment>